<gene>
    <name evidence="1" type="ORF">FB470_000631</name>
</gene>
<comment type="caution">
    <text evidence="1">The sequence shown here is derived from an EMBL/GenBank/DDBJ whole genome shotgun (WGS) entry which is preliminary data.</text>
</comment>
<organism evidence="1 2">
    <name type="scientific">Amycolatopsis thermophila</name>
    <dbReference type="NCBI Taxonomy" id="206084"/>
    <lineage>
        <taxon>Bacteria</taxon>
        <taxon>Bacillati</taxon>
        <taxon>Actinomycetota</taxon>
        <taxon>Actinomycetes</taxon>
        <taxon>Pseudonocardiales</taxon>
        <taxon>Pseudonocardiaceae</taxon>
        <taxon>Amycolatopsis</taxon>
    </lineage>
</organism>
<dbReference type="EMBL" id="JAUSUT010000001">
    <property type="protein sequence ID" value="MDQ0376637.1"/>
    <property type="molecule type" value="Genomic_DNA"/>
</dbReference>
<evidence type="ECO:0000313" key="1">
    <source>
        <dbReference type="EMBL" id="MDQ0376637.1"/>
    </source>
</evidence>
<keyword evidence="2" id="KW-1185">Reference proteome</keyword>
<evidence type="ECO:0000313" key="2">
    <source>
        <dbReference type="Proteomes" id="UP001229651"/>
    </source>
</evidence>
<name>A0ABU0EN27_9PSEU</name>
<reference evidence="1 2" key="1">
    <citation type="submission" date="2023-07" db="EMBL/GenBank/DDBJ databases">
        <title>Sequencing the genomes of 1000 actinobacteria strains.</title>
        <authorList>
            <person name="Klenk H.-P."/>
        </authorList>
    </citation>
    <scope>NUCLEOTIDE SEQUENCE [LARGE SCALE GENOMIC DNA]</scope>
    <source>
        <strain evidence="1 2">DSM 45805</strain>
    </source>
</reference>
<keyword evidence="1" id="KW-0238">DNA-binding</keyword>
<accession>A0ABU0EN27</accession>
<sequence length="175" mass="19273">MEPWSITLSATLNRPVPREQAFALGRRIAADSLLSVGVHETGDVAAFNILMTSATPDPIDALVEARRAFVEQLAASGYTVTGWDAAEVLSEAESERRLANLSIPPMVSAAEFAELCEVTDKWIYKLEKERQRAAGEGRPHPFPRPVVTGYWLRSAAEHFAENRKRKPGPAPHPRS</sequence>
<dbReference type="RefSeq" id="WP_306988576.1">
    <property type="nucleotide sequence ID" value="NZ_JAUSUT010000001.1"/>
</dbReference>
<dbReference type="Proteomes" id="UP001229651">
    <property type="component" value="Unassembled WGS sequence"/>
</dbReference>
<proteinExistence type="predicted"/>
<protein>
    <submittedName>
        <fullName evidence="1">DNA-binding transcriptional regulator AlpA</fullName>
    </submittedName>
</protein>
<dbReference type="GO" id="GO:0003677">
    <property type="term" value="F:DNA binding"/>
    <property type="evidence" value="ECO:0007669"/>
    <property type="project" value="UniProtKB-KW"/>
</dbReference>